<protein>
    <recommendedName>
        <fullName evidence="9">Small subunit processome component 20-like protein</fullName>
    </recommendedName>
</protein>
<dbReference type="Pfam" id="PF07539">
    <property type="entry name" value="UTP20_N"/>
    <property type="match status" value="1"/>
</dbReference>
<organism evidence="7 8">
    <name type="scientific">Ooceraea biroi</name>
    <name type="common">Clonal raider ant</name>
    <name type="synonym">Cerapachys biroi</name>
    <dbReference type="NCBI Taxonomy" id="2015173"/>
    <lineage>
        <taxon>Eukaryota</taxon>
        <taxon>Metazoa</taxon>
        <taxon>Ecdysozoa</taxon>
        <taxon>Arthropoda</taxon>
        <taxon>Hexapoda</taxon>
        <taxon>Insecta</taxon>
        <taxon>Pterygota</taxon>
        <taxon>Neoptera</taxon>
        <taxon>Endopterygota</taxon>
        <taxon>Hymenoptera</taxon>
        <taxon>Apocrita</taxon>
        <taxon>Aculeata</taxon>
        <taxon>Formicoidea</taxon>
        <taxon>Formicidae</taxon>
        <taxon>Dorylinae</taxon>
        <taxon>Ooceraea</taxon>
    </lineage>
</organism>
<dbReference type="PANTHER" id="PTHR17695:SF11">
    <property type="entry name" value="SMALL SUBUNIT PROCESSOME COMPONENT 20 HOMOLOG"/>
    <property type="match status" value="1"/>
</dbReference>
<name>A0A3L8DD95_OOCBI</name>
<comment type="caution">
    <text evidence="7">The sequence shown here is derived from an EMBL/GenBank/DDBJ whole genome shotgun (WGS) entry which is preliminary data.</text>
</comment>
<feature type="domain" description="U3 small nucleolar RNA-associated protein 20 N-terminal" evidence="3">
    <location>
        <begin position="866"/>
        <end position="1505"/>
    </location>
</feature>
<feature type="domain" description="U3 small nucleolar RNA-associated protein 20 C-terminal" evidence="6">
    <location>
        <begin position="2364"/>
        <end position="2713"/>
    </location>
</feature>
<feature type="domain" description="U3 small nucleolar RNA-associated protein 20" evidence="5">
    <location>
        <begin position="1793"/>
        <end position="2008"/>
    </location>
</feature>
<dbReference type="InterPro" id="IPR052575">
    <property type="entry name" value="SSU_processome_comp_20"/>
</dbReference>
<feature type="domain" description="Golgin subfamily A conserved" evidence="4">
    <location>
        <begin position="2959"/>
        <end position="3176"/>
    </location>
</feature>
<dbReference type="InterPro" id="IPR011430">
    <property type="entry name" value="UTP20_N"/>
</dbReference>
<dbReference type="PANTHER" id="PTHR17695">
    <property type="entry name" value="SMALL SUBUNIT PROCESSOME COMPONENT 20 HOMOLOG"/>
    <property type="match status" value="1"/>
</dbReference>
<feature type="coiled-coil region" evidence="1">
    <location>
        <begin position="2838"/>
        <end position="2921"/>
    </location>
</feature>
<dbReference type="InterPro" id="IPR057525">
    <property type="entry name" value="UTP20_C"/>
</dbReference>
<dbReference type="Gene3D" id="1.25.10.10">
    <property type="entry name" value="Leucine-rich Repeat Variant"/>
    <property type="match status" value="1"/>
</dbReference>
<dbReference type="InterPro" id="IPR011989">
    <property type="entry name" value="ARM-like"/>
</dbReference>
<feature type="compositionally biased region" description="Polar residues" evidence="2">
    <location>
        <begin position="2752"/>
        <end position="2761"/>
    </location>
</feature>
<evidence type="ECO:0000259" key="6">
    <source>
        <dbReference type="Pfam" id="PF23099"/>
    </source>
</evidence>
<evidence type="ECO:0000256" key="1">
    <source>
        <dbReference type="SAM" id="Coils"/>
    </source>
</evidence>
<feature type="coiled-coil region" evidence="1">
    <location>
        <begin position="3288"/>
        <end position="3322"/>
    </location>
</feature>
<dbReference type="Pfam" id="PF20416">
    <property type="entry name" value="UTP20"/>
    <property type="match status" value="1"/>
</dbReference>
<dbReference type="Proteomes" id="UP000279307">
    <property type="component" value="Chromosome 9"/>
</dbReference>
<evidence type="ECO:0000313" key="8">
    <source>
        <dbReference type="Proteomes" id="UP000279307"/>
    </source>
</evidence>
<feature type="region of interest" description="Disordered" evidence="2">
    <location>
        <begin position="2744"/>
        <end position="2767"/>
    </location>
</feature>
<dbReference type="OrthoDB" id="360653at2759"/>
<feature type="domain" description="Golgin subfamily A conserved" evidence="4">
    <location>
        <begin position="3289"/>
        <end position="3379"/>
    </location>
</feature>
<accession>A0A3L8DD95</accession>
<evidence type="ECO:0000259" key="4">
    <source>
        <dbReference type="Pfam" id="PF15070"/>
    </source>
</evidence>
<evidence type="ECO:0000259" key="3">
    <source>
        <dbReference type="Pfam" id="PF07539"/>
    </source>
</evidence>
<dbReference type="GO" id="GO:0030686">
    <property type="term" value="C:90S preribosome"/>
    <property type="evidence" value="ECO:0007669"/>
    <property type="project" value="TreeGrafter"/>
</dbReference>
<keyword evidence="1" id="KW-0175">Coiled coil</keyword>
<evidence type="ECO:0000256" key="2">
    <source>
        <dbReference type="SAM" id="MobiDB-lite"/>
    </source>
</evidence>
<dbReference type="EMBL" id="QOIP01000009">
    <property type="protein sequence ID" value="RLU18450.1"/>
    <property type="molecule type" value="Genomic_DNA"/>
</dbReference>
<evidence type="ECO:0000259" key="5">
    <source>
        <dbReference type="Pfam" id="PF20416"/>
    </source>
</evidence>
<evidence type="ECO:0008006" key="9">
    <source>
        <dbReference type="Google" id="ProtNLM"/>
    </source>
</evidence>
<feature type="compositionally biased region" description="Acidic residues" evidence="2">
    <location>
        <begin position="836"/>
        <end position="848"/>
    </location>
</feature>
<dbReference type="InterPro" id="IPR046523">
    <property type="entry name" value="UTP20_dom"/>
</dbReference>
<feature type="region of interest" description="Disordered" evidence="2">
    <location>
        <begin position="826"/>
        <end position="849"/>
    </location>
</feature>
<proteinExistence type="predicted"/>
<dbReference type="Pfam" id="PF15070">
    <property type="entry name" value="GOLGA2L5"/>
    <property type="match status" value="2"/>
</dbReference>
<sequence length="3442" mass="395569">MKNKPTRHKETNTFQFKPFSERITEIDVDIFHHVRHRNEDISEEIQTYFHETLQKWNVLNLTEDYTTFKKQVRNIVTLPELLHRKRYVIDMLMEYLKKRDSLFLQPILELIVAVARDLQKDFYEYFPEFLSEIVCLLQTKDAEQIEYTFTTLAYLFKYLWRYLIRNVRTVLALLLPLLADTQPVYINRFAAESFAFVVRKIKDKDSFLKLVLQILRDNVSGVLGYGKLLFEVVSGTPGQFHSCAEQMLSVYFNALQDQSVDQNLTYQVLEEIVTCILQSIHPQKCDVMWNIILKMLDTFIEKLNQSTLESDRQHALVLSLRLIHIIINYKNGKFLINPVSLTTRFAVLIDKNEDNNVLQEVINASVAILLASNIKLMQEDSTQLLLKIMTVNDRDMLYSSVESLIHYSSFETLVLPNILRRSISIGFDSETLLLFAKIIVAKSPPCLNGITLDKWKKYVFDIRNIGTENLNYFLLELKTLSTDSVSLNAIRILITLPHLKPMHEEFKDALKAGLLFSYETILKHENAEDAASINKIAFVFLLTLESLIHVSEPRELHEFLENSKIAIINLVEKYYDNTYILNAIDLCLTYFAKSQHHVDYINSTSFNILHNNVTKKMNSPYQKIRLTVTHLYSLFSDIDDLKNSSMPNSGKSAFELVHLVECESTTVQNYRAKLLRLQALEFQSPAISNLDPKYHEFPLRYLIGNLYINFSLLWEPVSAVIASYGNKECSQFWPTFLNELTSNVSEIEWKPSFECQVVSSLEMLLEKHEDKPDLENHKILLWRCMTHFSHYAEMKNRDLTGLFIDFVNTNFFKSNSEDGKYCNVKKHKEKSPGVDNDTDENEDDEERDETAKAALADSKIRNYKVKLLIAQLQIFHKVLNPKMLYREAEMHQIYLDLLFSKNVDVQKAALNCLFAYKHKYLLPYKESLFGLISEKNLKNELTRFKLDRESNVISEEHRENLIPIVMRITYAKMVTKTSMRTGGKAGGFARRKMILRFLGGTQEDEMITFIKMAFKPFKSHVSLETNDEAFNLRRCTENIVNTIDLHNVMPPKRMQSAVNLLAIIIEQFGGKMSTKLLPRLLRILICILAEVTGILRRSEEVYLGYLPAIKIVRTNSIGILARFFTHFENYDWQQHEIDALYSVAIFPWLQKLPIEGIHSPTALLKLFMAWGQNSRYYPLFVKHQEGNESISPLPYVIQLLLNPQTHQSVVNAILEIIEKMLTLYDYGKCNENAMEVDEPFLPLTPTLTNLLEVDKKTLSSGVNYGSAVLLPHIPHILEFIKNKLKRSSKGINKTELLILSRISEFVSDAETCDTVLKLILPILIKKAAVNNEEAVMELLTTVINLVKIVDKPEIHIRTIAPLIGLVSDMPARKFLLRLYNTIAERSSEQHRETMTRDCGILTALNAWDHKWVDQPDFQKRLDAFGEISRMVEKNAITLEFGVTVMHNCFYFLKTESDLAMKDYSGQCLKLIGSRLAKEHQSNTVNRRYLMDDTILTLTRKGIISRSETVRLQSLAFLGHMALECADVHPILRDLSLLTNRADPEVDFFENMQHLQLHRRARALLKFCTLAKTLQKPMNPKTLTQFILPLSSSYLCNEAFVHKNSLLDAAIETVGMVCRHLPWHHYEIILKHYLNKLRSSTEYQKQLVRIVIGILDSFHYDLSKYKTAEEIPQIEAVSAQTGDDVAAVDEKEPDATVGDENLEETEQEAEEKLEKALDDDNVENIEEIEKDNKANKGSVPIIEKQTLLSQYGAKRVVSSISNGLLPQLHRSIVSKTRQDSKHKINRKKITSEIEEDDLLRVPIALALVKLLQKLPESLLNANLPGIFIKLCTFLKSRMESVRRVTREILQKIMITLGPKYLHHLLNEMNALLTKGYQVHVLVYTIQSVLLALKPYFQKFDINNNLQSILSVCKIDLFGLTAEEKEVAGIVRNVSEAKSVKSYDIFHILAEFITESCLLDLILPLKEVLMKTHSHKTVHKVVECLRNVSLGLADNTYIRLEQMLVFLYGVVSESIPSLLPEKESGQSAEEEAKTLVRRQSDCYIIPAEPKSRMGMKTAAKTTRHANVHVMIEFGLKLFHILLKRDKISSVEYKCYLEPFVTILGDCLSSQHVKLSTVALQCLNWMLKMDLASMQTSISSICTAMFSILYKYTTVGLSRGDNFDLVMATFKCMAVIVRDVKHFNIDADQLKILILYAEQNLYDSDKQATAFTLLKAIIHRKMTVPEMYTVMEKVAMLSITSELEHVKLQSRSVFYSYLMEYPLGKHLDKHISFYLTQLSYETQPGRMSALEMIHTIVTGFPLKALIIRSGLIFLMTGTRLINDDNPNCLKLCAKCIREMLARLPSNKRNVLFDTVLTWLSDSKIRHRTLAAQLCGIFVTVEKNEFALRLPEVLPLLLKQFHASFAVSSNVEIGKCVKLKNLNHPEEDNKSKDPETLKDHHLFQVFQLLLKISAHCPAFLTNEKYRDFMHSFAQYSQTLLAYPHIWVRLAATQLIGFILTSLDVDKVAEFLNNPTDNETQETHVYSRSTDTLRSLILDLVAQLHPDMTFEELADQVVKNLIFIAKILKSIKGSAAKNNEEDNEKNKEENNANLSLLPWLRTAVFKFIAGVVATIPTEHLNAILFSITSPLVREIATTEEANAELRRLAKEVATMIKKAIGNEEYAKLVNRVQQKLNIKRAERKKARAQQFVVDPELAAKHKLTRQQKKKEAKKRKLNKRCAAKASCTMNLNKTEKLLAAKRKPNLQSIENDGRCNLNITPSNGPSTVPREHLSETAEGAKVLKDDVDDYSEFEAKFMREINPLREQLQAHAQTTSILIAEKAELTAALTRSQKIAKQNSEELAEVNGKLKHSQVRISELEKELIQTKSNSTDSQKNAQHIQDVYDDLEKKYCELRKEKEDLELEASELKQKLNLKNTEFINLQQEFQEKAALLSLNELKIQQLTDTPQTVESQQQAVTALEQQLCQMRDTLRLVNNEKDEASKQYQNYVRQLDAQQAKLLNELESRAKIIDDVESRENSYVQRLSDLEQQLQHEREKNEALLPLQDRNDEVNNLMKKIEQLTVQQETFNVALVEKDAEIEMLTKEIQELQNTKDDSANAAKLVQALESEKLGASRAVSQNQQLKQQLTEMENAFVTLSNAKLDLTEQLQAERNIGRRLNAKLNTVEMEVDNLREKLNEKETFLIELEKEKLQNAQIADQIQHYQAQSHHAHTLQQELQNALICIENLNKKNEELTKKLENKLQEETRSTHESVDVNGDECTIENEETSDDIVITQDLPLPENRNTSDDSGPITKLEQRFKETMEKVAELTDEKQKLEHLVLQLQGETETIGEYITLYQKQRAILGERWKEREQTFCQLVEQRNQQQEQLHKLKVLVTELLKKHPETLVNPTETCVDCQKEELPVVEDKTASEILDLLTEIKDCKDACIIEPNFHPCPWCSGRLITV</sequence>
<reference evidence="7 8" key="1">
    <citation type="journal article" date="2018" name="Genome Res.">
        <title>The genomic architecture and molecular evolution of ant odorant receptors.</title>
        <authorList>
            <person name="McKenzie S.K."/>
            <person name="Kronauer D.J.C."/>
        </authorList>
    </citation>
    <scope>NUCLEOTIDE SEQUENCE [LARGE SCALE GENOMIC DNA]</scope>
    <source>
        <strain evidence="7">Clonal line C1</strain>
    </source>
</reference>
<dbReference type="Pfam" id="PF23099">
    <property type="entry name" value="UTP20_C"/>
    <property type="match status" value="1"/>
</dbReference>
<dbReference type="GO" id="GO:0032040">
    <property type="term" value="C:small-subunit processome"/>
    <property type="evidence" value="ECO:0007669"/>
    <property type="project" value="TreeGrafter"/>
</dbReference>
<feature type="coiled-coil region" evidence="1">
    <location>
        <begin position="2633"/>
        <end position="2715"/>
    </location>
</feature>
<dbReference type="InterPro" id="IPR043976">
    <property type="entry name" value="GOLGA_cons_dom"/>
</dbReference>
<dbReference type="SUPFAM" id="SSF48371">
    <property type="entry name" value="ARM repeat"/>
    <property type="match status" value="2"/>
</dbReference>
<evidence type="ECO:0000313" key="7">
    <source>
        <dbReference type="EMBL" id="RLU18450.1"/>
    </source>
</evidence>
<feature type="coiled-coil region" evidence="1">
    <location>
        <begin position="2967"/>
        <end position="3244"/>
    </location>
</feature>
<gene>
    <name evidence="7" type="ORF">DMN91_008807</name>
</gene>
<dbReference type="InterPro" id="IPR016024">
    <property type="entry name" value="ARM-type_fold"/>
</dbReference>